<dbReference type="GO" id="GO:0005524">
    <property type="term" value="F:ATP binding"/>
    <property type="evidence" value="ECO:0007669"/>
    <property type="project" value="UniProtKB-KW"/>
</dbReference>
<dbReference type="Proteomes" id="UP001149009">
    <property type="component" value="Unassembled WGS sequence"/>
</dbReference>
<dbReference type="PANTHER" id="PTHR43311">
    <property type="entry name" value="GLUTAMATE--TRNA LIGASE"/>
    <property type="match status" value="1"/>
</dbReference>
<protein>
    <submittedName>
        <fullName evidence="9">tRNA glutamyl-Q(34) synthetase GluQRS</fullName>
        <ecNumber evidence="9">6.1.1.-</ecNumber>
    </submittedName>
</protein>
<dbReference type="SUPFAM" id="SSF52374">
    <property type="entry name" value="Nucleotidylyl transferase"/>
    <property type="match status" value="1"/>
</dbReference>
<dbReference type="NCBIfam" id="NF004315">
    <property type="entry name" value="PRK05710.1-4"/>
    <property type="match status" value="1"/>
</dbReference>
<keyword evidence="5 7" id="KW-0067">ATP-binding</keyword>
<keyword evidence="1 7" id="KW-0436">Ligase</keyword>
<proteinExistence type="inferred from homology"/>
<organism evidence="9 10">
    <name type="scientific">Chelativorans petroleitrophicus</name>
    <dbReference type="NCBI Taxonomy" id="2975484"/>
    <lineage>
        <taxon>Bacteria</taxon>
        <taxon>Pseudomonadati</taxon>
        <taxon>Pseudomonadota</taxon>
        <taxon>Alphaproteobacteria</taxon>
        <taxon>Hyphomicrobiales</taxon>
        <taxon>Phyllobacteriaceae</taxon>
        <taxon>Chelativorans</taxon>
    </lineage>
</organism>
<reference evidence="9" key="1">
    <citation type="submission" date="2022-08" db="EMBL/GenBank/DDBJ databases">
        <title>Chelativorans sichuanense sp. nov., a paraffin oil-degrading bacterium isolated from a mixture of oil-based drill cuttings and paddy soil.</title>
        <authorList>
            <person name="Yu J."/>
            <person name="Liu H."/>
            <person name="Chen Q."/>
        </authorList>
    </citation>
    <scope>NUCLEOTIDE SEQUENCE</scope>
    <source>
        <strain evidence="9">SCAU 2101</strain>
    </source>
</reference>
<evidence type="ECO:0000256" key="2">
    <source>
        <dbReference type="ARBA" id="ARBA00022723"/>
    </source>
</evidence>
<dbReference type="InterPro" id="IPR049940">
    <property type="entry name" value="GluQ/Sye"/>
</dbReference>
<keyword evidence="7" id="KW-0648">Protein biosynthesis</keyword>
<dbReference type="PANTHER" id="PTHR43311:SF1">
    <property type="entry name" value="GLUTAMYL-Q TRNA(ASP) SYNTHETASE"/>
    <property type="match status" value="1"/>
</dbReference>
<name>A0A9X2X6V2_9HYPH</name>
<evidence type="ECO:0000313" key="9">
    <source>
        <dbReference type="EMBL" id="MCT8989698.1"/>
    </source>
</evidence>
<dbReference type="GO" id="GO:0006424">
    <property type="term" value="P:glutamyl-tRNA aminoacylation"/>
    <property type="evidence" value="ECO:0007669"/>
    <property type="project" value="TreeGrafter"/>
</dbReference>
<sequence length="295" mass="33048">MTVPVFRFAPSPNGLLHLGHAYSALLNFSMARATGGRFLLRIEDIDTTRCTPELEEQIYRDLAWLGIEWEEPVRRQSEHIDDYAQALERLVDAEIVYPSFMSRGEVRDFVAEAEADGTPWPRDPDGVPIFPPLDRERSQAERLQRMEAGEPFAWRLDMEAAHRHVASRFFWEESGSGPKGETGRIAARPEAWGDVVIARKEVPTSYHLAVVVDDSLQGVTHVVRGRDLFHATAVHRLLQELLGLPVPRYHHHALILDESGRKLSKSRGDTGIAALRAAGATPADVARMVGLEPVR</sequence>
<dbReference type="InterPro" id="IPR020058">
    <property type="entry name" value="Glu/Gln-tRNA-synth_Ib_cat-dom"/>
</dbReference>
<comment type="similarity">
    <text evidence="7">Belongs to the class-I aminoacyl-tRNA synthetase family.</text>
</comment>
<comment type="caution">
    <text evidence="9">The sequence shown here is derived from an EMBL/GenBank/DDBJ whole genome shotgun (WGS) entry which is preliminary data.</text>
</comment>
<keyword evidence="4" id="KW-0862">Zinc</keyword>
<evidence type="ECO:0000256" key="3">
    <source>
        <dbReference type="ARBA" id="ARBA00022741"/>
    </source>
</evidence>
<dbReference type="PRINTS" id="PR00987">
    <property type="entry name" value="TRNASYNTHGLU"/>
</dbReference>
<dbReference type="GO" id="GO:0005829">
    <property type="term" value="C:cytosol"/>
    <property type="evidence" value="ECO:0007669"/>
    <property type="project" value="TreeGrafter"/>
</dbReference>
<accession>A0A9X2X6V2</accession>
<dbReference type="InterPro" id="IPR000924">
    <property type="entry name" value="Glu/Gln-tRNA-synth"/>
</dbReference>
<keyword evidence="3 7" id="KW-0547">Nucleotide-binding</keyword>
<evidence type="ECO:0000256" key="4">
    <source>
        <dbReference type="ARBA" id="ARBA00022833"/>
    </source>
</evidence>
<evidence type="ECO:0000256" key="1">
    <source>
        <dbReference type="ARBA" id="ARBA00022598"/>
    </source>
</evidence>
<dbReference type="EMBL" id="JAODNV010000006">
    <property type="protein sequence ID" value="MCT8989698.1"/>
    <property type="molecule type" value="Genomic_DNA"/>
</dbReference>
<evidence type="ECO:0000313" key="10">
    <source>
        <dbReference type="Proteomes" id="UP001149009"/>
    </source>
</evidence>
<dbReference type="InterPro" id="IPR014729">
    <property type="entry name" value="Rossmann-like_a/b/a_fold"/>
</dbReference>
<evidence type="ECO:0000256" key="5">
    <source>
        <dbReference type="ARBA" id="ARBA00022840"/>
    </source>
</evidence>
<evidence type="ECO:0000256" key="6">
    <source>
        <dbReference type="ARBA" id="ARBA00023146"/>
    </source>
</evidence>
<dbReference type="InterPro" id="IPR001412">
    <property type="entry name" value="aa-tRNA-synth_I_CS"/>
</dbReference>
<dbReference type="GO" id="GO:0004818">
    <property type="term" value="F:glutamate-tRNA ligase activity"/>
    <property type="evidence" value="ECO:0007669"/>
    <property type="project" value="TreeGrafter"/>
</dbReference>
<feature type="domain" description="Glutamyl/glutaminyl-tRNA synthetase class Ib catalytic" evidence="8">
    <location>
        <begin position="6"/>
        <end position="282"/>
    </location>
</feature>
<dbReference type="AlphaFoldDB" id="A0A9X2X6V2"/>
<dbReference type="Gene3D" id="3.40.50.620">
    <property type="entry name" value="HUPs"/>
    <property type="match status" value="1"/>
</dbReference>
<dbReference type="Pfam" id="PF00749">
    <property type="entry name" value="tRNA-synt_1c"/>
    <property type="match status" value="1"/>
</dbReference>
<dbReference type="RefSeq" id="WP_261514553.1">
    <property type="nucleotide sequence ID" value="NZ_JAODNV010000006.1"/>
</dbReference>
<gene>
    <name evidence="9" type="primary">gluQRS</name>
    <name evidence="9" type="ORF">NYR54_05220</name>
</gene>
<keyword evidence="10" id="KW-1185">Reference proteome</keyword>
<dbReference type="EC" id="6.1.1.-" evidence="9"/>
<evidence type="ECO:0000256" key="7">
    <source>
        <dbReference type="RuleBase" id="RU363037"/>
    </source>
</evidence>
<keyword evidence="6 7" id="KW-0030">Aminoacyl-tRNA synthetase</keyword>
<evidence type="ECO:0000259" key="8">
    <source>
        <dbReference type="Pfam" id="PF00749"/>
    </source>
</evidence>
<dbReference type="PROSITE" id="PS00178">
    <property type="entry name" value="AA_TRNA_LIGASE_I"/>
    <property type="match status" value="1"/>
</dbReference>
<keyword evidence="2" id="KW-0479">Metal-binding</keyword>